<sequence>MALRVAQVMTLPGMGMRLLAGRAGLARVVRWAHVSELTDPVPWLRGDELVMTIGLGLPADTDGRHAYVARLAGAGCAALAFALGEGLAEVPAEVLAAADEHGLPILEILTSFIEVTEAVARWHADERVRGERRVVAAQEAMARAALLSGTPGILRTLAEHTSGEALLLDPHAGPRAAAPEGERPWHARAVEAARSAARRSAGVLDDGLHAVQVQSLGFSGPPTGWLAVRTASPLEWHARMLTNQAACLLAMELFGVRAGRVKAHAQRGRLLAAVLDGGLSPGRLGELCPVAAPPYEVVVTRPGVPAEAALEALEEVVADPEAGELAFVCDRPDGTLFVLPESDRRLGAELCARLGVPGGGCRALGLDELPAAVRQAAALAARGGGYTHADELETSALLKDALVPDAAHRFAAAVLRPLREHEARHGGDLVATVRAYLEAGENLELAARRLGVHRNTLRRRLAVAERVAGRPFTDPGHRLQLWLAVSLDDLVPPG</sequence>
<feature type="domain" description="PucR C-terminal helix-turn-helix" evidence="2">
    <location>
        <begin position="429"/>
        <end position="485"/>
    </location>
</feature>
<dbReference type="RefSeq" id="WP_176992986.1">
    <property type="nucleotide sequence ID" value="NZ_FNDJ01000001.1"/>
</dbReference>
<dbReference type="InterPro" id="IPR042070">
    <property type="entry name" value="PucR_C-HTH_sf"/>
</dbReference>
<accession>A0A1G7ZTY3</accession>
<feature type="domain" description="Purine catabolism PurC-like" evidence="1">
    <location>
        <begin position="8"/>
        <end position="121"/>
    </location>
</feature>
<dbReference type="InterPro" id="IPR012914">
    <property type="entry name" value="PucR_dom"/>
</dbReference>
<dbReference type="Pfam" id="PF13556">
    <property type="entry name" value="HTH_30"/>
    <property type="match status" value="1"/>
</dbReference>
<dbReference type="AlphaFoldDB" id="A0A1G7ZTY3"/>
<evidence type="ECO:0000313" key="3">
    <source>
        <dbReference type="EMBL" id="SDH12067.1"/>
    </source>
</evidence>
<dbReference type="Proteomes" id="UP000199202">
    <property type="component" value="Unassembled WGS sequence"/>
</dbReference>
<dbReference type="InterPro" id="IPR025736">
    <property type="entry name" value="PucR_C-HTH_dom"/>
</dbReference>
<dbReference type="Pfam" id="PF07905">
    <property type="entry name" value="PucR"/>
    <property type="match status" value="1"/>
</dbReference>
<gene>
    <name evidence="3" type="ORF">SAMN05421869_101521</name>
</gene>
<name>A0A1G7ZTY3_9ACTN</name>
<evidence type="ECO:0000259" key="1">
    <source>
        <dbReference type="Pfam" id="PF07905"/>
    </source>
</evidence>
<dbReference type="PANTHER" id="PTHR33744:SF1">
    <property type="entry name" value="DNA-BINDING TRANSCRIPTIONAL ACTIVATOR ADER"/>
    <property type="match status" value="1"/>
</dbReference>
<evidence type="ECO:0000313" key="4">
    <source>
        <dbReference type="Proteomes" id="UP000199202"/>
    </source>
</evidence>
<keyword evidence="4" id="KW-1185">Reference proteome</keyword>
<dbReference type="PANTHER" id="PTHR33744">
    <property type="entry name" value="CARBOHYDRATE DIACID REGULATOR"/>
    <property type="match status" value="1"/>
</dbReference>
<evidence type="ECO:0000259" key="2">
    <source>
        <dbReference type="Pfam" id="PF13556"/>
    </source>
</evidence>
<organism evidence="3 4">
    <name type="scientific">Nonomuraea jiangxiensis</name>
    <dbReference type="NCBI Taxonomy" id="633440"/>
    <lineage>
        <taxon>Bacteria</taxon>
        <taxon>Bacillati</taxon>
        <taxon>Actinomycetota</taxon>
        <taxon>Actinomycetes</taxon>
        <taxon>Streptosporangiales</taxon>
        <taxon>Streptosporangiaceae</taxon>
        <taxon>Nonomuraea</taxon>
    </lineage>
</organism>
<dbReference type="Gene3D" id="1.10.10.2840">
    <property type="entry name" value="PucR C-terminal helix-turn-helix domain"/>
    <property type="match status" value="1"/>
</dbReference>
<reference evidence="3 4" key="1">
    <citation type="submission" date="2016-10" db="EMBL/GenBank/DDBJ databases">
        <authorList>
            <person name="de Groot N.N."/>
        </authorList>
    </citation>
    <scope>NUCLEOTIDE SEQUENCE [LARGE SCALE GENOMIC DNA]</scope>
    <source>
        <strain evidence="3 4">CGMCC 4.6533</strain>
    </source>
</reference>
<proteinExistence type="predicted"/>
<dbReference type="STRING" id="633440.SAMN05421869_101521"/>
<dbReference type="EMBL" id="FNDJ01000001">
    <property type="protein sequence ID" value="SDH12067.1"/>
    <property type="molecule type" value="Genomic_DNA"/>
</dbReference>
<protein>
    <submittedName>
        <fullName evidence="3">Purine catabolism regulatory protein</fullName>
    </submittedName>
</protein>
<dbReference type="InterPro" id="IPR051448">
    <property type="entry name" value="CdaR-like_regulators"/>
</dbReference>